<dbReference type="AlphaFoldDB" id="G7L3T6"/>
<reference evidence="1 3" key="1">
    <citation type="journal article" date="2011" name="Nature">
        <title>The Medicago genome provides insight into the evolution of rhizobial symbioses.</title>
        <authorList>
            <person name="Young N.D."/>
            <person name="Debelle F."/>
            <person name="Oldroyd G.E."/>
            <person name="Geurts R."/>
            <person name="Cannon S.B."/>
            <person name="Udvardi M.K."/>
            <person name="Benedito V.A."/>
            <person name="Mayer K.F."/>
            <person name="Gouzy J."/>
            <person name="Schoof H."/>
            <person name="Van de Peer Y."/>
            <person name="Proost S."/>
            <person name="Cook D.R."/>
            <person name="Meyers B.C."/>
            <person name="Spannagl M."/>
            <person name="Cheung F."/>
            <person name="De Mita S."/>
            <person name="Krishnakumar V."/>
            <person name="Gundlach H."/>
            <person name="Zhou S."/>
            <person name="Mudge J."/>
            <person name="Bharti A.K."/>
            <person name="Murray J.D."/>
            <person name="Naoumkina M.A."/>
            <person name="Rosen B."/>
            <person name="Silverstein K.A."/>
            <person name="Tang H."/>
            <person name="Rombauts S."/>
            <person name="Zhao P.X."/>
            <person name="Zhou P."/>
            <person name="Barbe V."/>
            <person name="Bardou P."/>
            <person name="Bechner M."/>
            <person name="Bellec A."/>
            <person name="Berger A."/>
            <person name="Berges H."/>
            <person name="Bidwell S."/>
            <person name="Bisseling T."/>
            <person name="Choisne N."/>
            <person name="Couloux A."/>
            <person name="Denny R."/>
            <person name="Deshpande S."/>
            <person name="Dai X."/>
            <person name="Doyle J.J."/>
            <person name="Dudez A.M."/>
            <person name="Farmer A.D."/>
            <person name="Fouteau S."/>
            <person name="Franken C."/>
            <person name="Gibelin C."/>
            <person name="Gish J."/>
            <person name="Goldstein S."/>
            <person name="Gonzalez A.J."/>
            <person name="Green P.J."/>
            <person name="Hallab A."/>
            <person name="Hartog M."/>
            <person name="Hua A."/>
            <person name="Humphray S.J."/>
            <person name="Jeong D.H."/>
            <person name="Jing Y."/>
            <person name="Jocker A."/>
            <person name="Kenton S.M."/>
            <person name="Kim D.J."/>
            <person name="Klee K."/>
            <person name="Lai H."/>
            <person name="Lang C."/>
            <person name="Lin S."/>
            <person name="Macmil S.L."/>
            <person name="Magdelenat G."/>
            <person name="Matthews L."/>
            <person name="McCorrison J."/>
            <person name="Monaghan E.L."/>
            <person name="Mun J.H."/>
            <person name="Najar F.Z."/>
            <person name="Nicholson C."/>
            <person name="Noirot C."/>
            <person name="O'Bleness M."/>
            <person name="Paule C.R."/>
            <person name="Poulain J."/>
            <person name="Prion F."/>
            <person name="Qin B."/>
            <person name="Qu C."/>
            <person name="Retzel E.F."/>
            <person name="Riddle C."/>
            <person name="Sallet E."/>
            <person name="Samain S."/>
            <person name="Samson N."/>
            <person name="Sanders I."/>
            <person name="Saurat O."/>
            <person name="Scarpelli C."/>
            <person name="Schiex T."/>
            <person name="Segurens B."/>
            <person name="Severin A.J."/>
            <person name="Sherrier D.J."/>
            <person name="Shi R."/>
            <person name="Sims S."/>
            <person name="Singer S.R."/>
            <person name="Sinharoy S."/>
            <person name="Sterck L."/>
            <person name="Viollet A."/>
            <person name="Wang B.B."/>
            <person name="Wang K."/>
            <person name="Wang M."/>
            <person name="Wang X."/>
            <person name="Warfsmann J."/>
            <person name="Weissenbach J."/>
            <person name="White D.D."/>
            <person name="White J.D."/>
            <person name="Wiley G.B."/>
            <person name="Wincker P."/>
            <person name="Xing Y."/>
            <person name="Yang L."/>
            <person name="Yao Z."/>
            <person name="Ying F."/>
            <person name="Zhai J."/>
            <person name="Zhou L."/>
            <person name="Zuber A."/>
            <person name="Denarie J."/>
            <person name="Dixon R.A."/>
            <person name="May G.D."/>
            <person name="Schwartz D.C."/>
            <person name="Rogers J."/>
            <person name="Quetier F."/>
            <person name="Town C.D."/>
            <person name="Roe B.A."/>
        </authorList>
    </citation>
    <scope>NUCLEOTIDE SEQUENCE [LARGE SCALE GENOMIC DNA]</scope>
    <source>
        <strain evidence="1">A17</strain>
        <strain evidence="2 3">cv. Jemalong A17</strain>
    </source>
</reference>
<accession>G7L3T6</accession>
<keyword evidence="3" id="KW-1185">Reference proteome</keyword>
<dbReference type="EnsemblPlants" id="AES81070">
    <property type="protein sequence ID" value="AES81070"/>
    <property type="gene ID" value="MTR_7g088300"/>
</dbReference>
<reference evidence="1 3" key="2">
    <citation type="journal article" date="2014" name="BMC Genomics">
        <title>An improved genome release (version Mt4.0) for the model legume Medicago truncatula.</title>
        <authorList>
            <person name="Tang H."/>
            <person name="Krishnakumar V."/>
            <person name="Bidwell S."/>
            <person name="Rosen B."/>
            <person name="Chan A."/>
            <person name="Zhou S."/>
            <person name="Gentzbittel L."/>
            <person name="Childs K.L."/>
            <person name="Yandell M."/>
            <person name="Gundlach H."/>
            <person name="Mayer K.F."/>
            <person name="Schwartz D.C."/>
            <person name="Town C.D."/>
        </authorList>
    </citation>
    <scope>GENOME REANNOTATION</scope>
    <source>
        <strain evidence="2 3">cv. Jemalong A17</strain>
    </source>
</reference>
<dbReference type="EMBL" id="CM001223">
    <property type="protein sequence ID" value="AES81070.1"/>
    <property type="molecule type" value="Genomic_DNA"/>
</dbReference>
<dbReference type="Proteomes" id="UP000002051">
    <property type="component" value="Unassembled WGS sequence"/>
</dbReference>
<sequence>MAFFWRISRRRSLCTFHFLPLKTRKQSLRKLKLSVDSLTQTELWIWNLAFMPKWLRSEETIHSQIRNS</sequence>
<evidence type="ECO:0000313" key="1">
    <source>
        <dbReference type="EMBL" id="AES81070.1"/>
    </source>
</evidence>
<reference evidence="2" key="3">
    <citation type="submission" date="2015-04" db="UniProtKB">
        <authorList>
            <consortium name="EnsemblPlants"/>
        </authorList>
    </citation>
    <scope>IDENTIFICATION</scope>
    <source>
        <strain evidence="2">cv. Jemalong A17</strain>
    </source>
</reference>
<evidence type="ECO:0000313" key="2">
    <source>
        <dbReference type="EnsemblPlants" id="AES81070"/>
    </source>
</evidence>
<protein>
    <submittedName>
        <fullName evidence="1 2">Uncharacterized protein</fullName>
    </submittedName>
</protein>
<dbReference type="PaxDb" id="3880-AES81070"/>
<gene>
    <name evidence="1" type="ordered locus">MTR_7g088300</name>
</gene>
<organism evidence="1 3">
    <name type="scientific">Medicago truncatula</name>
    <name type="common">Barrel medic</name>
    <name type="synonym">Medicago tribuloides</name>
    <dbReference type="NCBI Taxonomy" id="3880"/>
    <lineage>
        <taxon>Eukaryota</taxon>
        <taxon>Viridiplantae</taxon>
        <taxon>Streptophyta</taxon>
        <taxon>Embryophyta</taxon>
        <taxon>Tracheophyta</taxon>
        <taxon>Spermatophyta</taxon>
        <taxon>Magnoliopsida</taxon>
        <taxon>eudicotyledons</taxon>
        <taxon>Gunneridae</taxon>
        <taxon>Pentapetalae</taxon>
        <taxon>rosids</taxon>
        <taxon>fabids</taxon>
        <taxon>Fabales</taxon>
        <taxon>Fabaceae</taxon>
        <taxon>Papilionoideae</taxon>
        <taxon>50 kb inversion clade</taxon>
        <taxon>NPAAA clade</taxon>
        <taxon>Hologalegina</taxon>
        <taxon>IRL clade</taxon>
        <taxon>Trifolieae</taxon>
        <taxon>Medicago</taxon>
    </lineage>
</organism>
<dbReference type="HOGENOM" id="CLU_2797835_0_0_1"/>
<proteinExistence type="predicted"/>
<evidence type="ECO:0000313" key="3">
    <source>
        <dbReference type="Proteomes" id="UP000002051"/>
    </source>
</evidence>
<name>G7L3T6_MEDTR</name>